<dbReference type="GO" id="GO:0042158">
    <property type="term" value="P:lipoprotein biosynthetic process"/>
    <property type="evidence" value="ECO:0007669"/>
    <property type="project" value="InterPro"/>
</dbReference>
<feature type="non-terminal residue" evidence="2">
    <location>
        <position position="1"/>
    </location>
</feature>
<feature type="transmembrane region" description="Helical" evidence="1">
    <location>
        <begin position="12"/>
        <end position="33"/>
    </location>
</feature>
<evidence type="ECO:0000313" key="2">
    <source>
        <dbReference type="EMBL" id="KPV53271.1"/>
    </source>
</evidence>
<evidence type="ECO:0000313" key="3">
    <source>
        <dbReference type="Proteomes" id="UP000050509"/>
    </source>
</evidence>
<keyword evidence="1" id="KW-0472">Membrane</keyword>
<dbReference type="EMBL" id="LJCR01000296">
    <property type="protein sequence ID" value="KPV53271.1"/>
    <property type="molecule type" value="Genomic_DNA"/>
</dbReference>
<dbReference type="Proteomes" id="UP000050509">
    <property type="component" value="Unassembled WGS sequence"/>
</dbReference>
<reference evidence="2 3" key="1">
    <citation type="submission" date="2015-09" db="EMBL/GenBank/DDBJ databases">
        <title>Draft genome sequence of Kouleothrix aurantiaca JCM 19913.</title>
        <authorList>
            <person name="Hemp J."/>
        </authorList>
    </citation>
    <scope>NUCLEOTIDE SEQUENCE [LARGE SCALE GENOMIC DNA]</scope>
    <source>
        <strain evidence="2 3">COM-B</strain>
    </source>
</reference>
<dbReference type="GO" id="GO:0008961">
    <property type="term" value="F:phosphatidylglycerol-prolipoprotein diacylglyceryl transferase activity"/>
    <property type="evidence" value="ECO:0007669"/>
    <property type="project" value="InterPro"/>
</dbReference>
<accession>A0A0P9F9F5</accession>
<protein>
    <recommendedName>
        <fullName evidence="4">Prolipoprotein diacylglyceryl transferase</fullName>
    </recommendedName>
</protein>
<gene>
    <name evidence="2" type="ORF">SE17_10575</name>
</gene>
<evidence type="ECO:0000256" key="1">
    <source>
        <dbReference type="SAM" id="Phobius"/>
    </source>
</evidence>
<organism evidence="2 3">
    <name type="scientific">Kouleothrix aurantiaca</name>
    <dbReference type="NCBI Taxonomy" id="186479"/>
    <lineage>
        <taxon>Bacteria</taxon>
        <taxon>Bacillati</taxon>
        <taxon>Chloroflexota</taxon>
        <taxon>Chloroflexia</taxon>
        <taxon>Chloroflexales</taxon>
        <taxon>Roseiflexineae</taxon>
        <taxon>Roseiflexaceae</taxon>
        <taxon>Kouleothrix</taxon>
    </lineage>
</organism>
<keyword evidence="1" id="KW-1133">Transmembrane helix</keyword>
<proteinExistence type="predicted"/>
<dbReference type="AlphaFoldDB" id="A0A0P9F9F5"/>
<name>A0A0P9F9F5_9CHLR</name>
<keyword evidence="3" id="KW-1185">Reference proteome</keyword>
<sequence length="75" mass="7959">ILAAWWRLRNRLPFAGAAFLLVLGGAGGARLLLEAFRGDSWLLAGGLRGTQLVALGLLLVVLVLLRQRALAGVPE</sequence>
<evidence type="ECO:0008006" key="4">
    <source>
        <dbReference type="Google" id="ProtNLM"/>
    </source>
</evidence>
<feature type="transmembrane region" description="Helical" evidence="1">
    <location>
        <begin position="45"/>
        <end position="65"/>
    </location>
</feature>
<keyword evidence="1" id="KW-0812">Transmembrane</keyword>
<comment type="caution">
    <text evidence="2">The sequence shown here is derived from an EMBL/GenBank/DDBJ whole genome shotgun (WGS) entry which is preliminary data.</text>
</comment>
<dbReference type="GO" id="GO:0005886">
    <property type="term" value="C:plasma membrane"/>
    <property type="evidence" value="ECO:0007669"/>
    <property type="project" value="InterPro"/>
</dbReference>